<feature type="region of interest" description="Disordered" evidence="1">
    <location>
        <begin position="216"/>
        <end position="296"/>
    </location>
</feature>
<evidence type="ECO:0000313" key="2">
    <source>
        <dbReference type="EMBL" id="CEF40418.1"/>
    </source>
</evidence>
<accession>A0A0U5B7Q2</accession>
<dbReference type="PATRIC" id="fig|446692.3.peg.1022"/>
<evidence type="ECO:0000313" key="3">
    <source>
        <dbReference type="Proteomes" id="UP000056109"/>
    </source>
</evidence>
<organism evidence="2 3">
    <name type="scientific">Acetobacter senegalensis</name>
    <dbReference type="NCBI Taxonomy" id="446692"/>
    <lineage>
        <taxon>Bacteria</taxon>
        <taxon>Pseudomonadati</taxon>
        <taxon>Pseudomonadota</taxon>
        <taxon>Alphaproteobacteria</taxon>
        <taxon>Acetobacterales</taxon>
        <taxon>Acetobacteraceae</taxon>
        <taxon>Acetobacter</taxon>
    </lineage>
</organism>
<gene>
    <name evidence="2" type="ORF">ASN_1027</name>
</gene>
<name>A0A0U5B7Q2_9PROT</name>
<feature type="compositionally biased region" description="Pro residues" evidence="1">
    <location>
        <begin position="278"/>
        <end position="287"/>
    </location>
</feature>
<dbReference type="RefSeq" id="WP_231948376.1">
    <property type="nucleotide sequence ID" value="NZ_LN606600.1"/>
</dbReference>
<dbReference type="GeneID" id="34782147"/>
<proteinExistence type="predicted"/>
<dbReference type="KEGG" id="asz:ASN_1027"/>
<sequence>MQQMRPEQNRPFWRHGRPVSGQTDAAWTEDTPAHAPLAHAGEDQPQTRRTGQRHATGFRMGVVLTAGVLVLAGCRHQDAIDSTLEWTQNMRGGVISQQRPPPPGRYDPYPHVGLTPTQAPALPSAQARAMLTERLIRDRNLTYRTVAANGTLTPDIPPPPNAAAAQSAAGKGSADKGAGTPAAGAGANAAKDKAAAGQQAASLPPDAAGAIMDAAEAPPQQPTTPPPPAKPAPSKPAAKDTKKDAADAEADMPEVAMPEVKNGAQKPPTPESAIPQIPEGPPAPPSFPGFDVPSDAHLPDGVQPNYDLSDAKGTALHFMPQSDQLSAGQESTLAKLVQKTPHGPFFVRGFGNSPSLSPQDQADAVQLGLLRAQRVAQELIKLNAPSDAIHIRGDAFGTGARIANSP</sequence>
<evidence type="ECO:0000256" key="1">
    <source>
        <dbReference type="SAM" id="MobiDB-lite"/>
    </source>
</evidence>
<feature type="compositionally biased region" description="Basic and acidic residues" evidence="1">
    <location>
        <begin position="237"/>
        <end position="246"/>
    </location>
</feature>
<reference evidence="3" key="1">
    <citation type="submission" date="2014-09" db="EMBL/GenBank/DDBJ databases">
        <authorList>
            <person name="Illeghems K.G."/>
        </authorList>
    </citation>
    <scope>NUCLEOTIDE SEQUENCE [LARGE SCALE GENOMIC DNA]</scope>
    <source>
        <strain evidence="3">108B</strain>
    </source>
</reference>
<evidence type="ECO:0008006" key="4">
    <source>
        <dbReference type="Google" id="ProtNLM"/>
    </source>
</evidence>
<keyword evidence="3" id="KW-1185">Reference proteome</keyword>
<protein>
    <recommendedName>
        <fullName evidence="4">OmpA-like domain-containing protein</fullName>
    </recommendedName>
</protein>
<feature type="region of interest" description="Disordered" evidence="1">
    <location>
        <begin position="149"/>
        <end position="185"/>
    </location>
</feature>
<feature type="region of interest" description="Disordered" evidence="1">
    <location>
        <begin position="1"/>
        <end position="52"/>
    </location>
</feature>
<feature type="compositionally biased region" description="Pro residues" evidence="1">
    <location>
        <begin position="219"/>
        <end position="234"/>
    </location>
</feature>
<dbReference type="EMBL" id="LN606600">
    <property type="protein sequence ID" value="CEF40418.1"/>
    <property type="molecule type" value="Genomic_DNA"/>
</dbReference>
<dbReference type="Proteomes" id="UP000056109">
    <property type="component" value="Chromosome I"/>
</dbReference>
<feature type="compositionally biased region" description="Low complexity" evidence="1">
    <location>
        <begin position="162"/>
        <end position="185"/>
    </location>
</feature>
<dbReference type="AlphaFoldDB" id="A0A0U5B7Q2"/>